<evidence type="ECO:0000313" key="3">
    <source>
        <dbReference type="Proteomes" id="UP001148614"/>
    </source>
</evidence>
<evidence type="ECO:0000256" key="1">
    <source>
        <dbReference type="SAM" id="MobiDB-lite"/>
    </source>
</evidence>
<gene>
    <name evidence="2" type="ORF">NPX13_g9475</name>
</gene>
<keyword evidence="3" id="KW-1185">Reference proteome</keyword>
<dbReference type="Proteomes" id="UP001148614">
    <property type="component" value="Unassembled WGS sequence"/>
</dbReference>
<name>A0A9W8N6N1_9PEZI</name>
<reference evidence="2" key="1">
    <citation type="submission" date="2022-07" db="EMBL/GenBank/DDBJ databases">
        <title>Genome Sequence of Xylaria arbuscula.</title>
        <authorList>
            <person name="Buettner E."/>
        </authorList>
    </citation>
    <scope>NUCLEOTIDE SEQUENCE</scope>
    <source>
        <strain evidence="2">VT107</strain>
    </source>
</reference>
<evidence type="ECO:0000313" key="2">
    <source>
        <dbReference type="EMBL" id="KAJ3559897.1"/>
    </source>
</evidence>
<dbReference type="EMBL" id="JANPWZ010002339">
    <property type="protein sequence ID" value="KAJ3559897.1"/>
    <property type="molecule type" value="Genomic_DNA"/>
</dbReference>
<comment type="caution">
    <text evidence="2">The sequence shown here is derived from an EMBL/GenBank/DDBJ whole genome shotgun (WGS) entry which is preliminary data.</text>
</comment>
<sequence length="67" mass="7492">MGWESMLGKAGENENEQEQVEQRWLGAIRDGNGLEKKNMGRTTWKAEDGTVIEGPSHGSLGVYDYYS</sequence>
<proteinExistence type="predicted"/>
<protein>
    <submittedName>
        <fullName evidence="2">Uncharacterized protein</fullName>
    </submittedName>
</protein>
<feature type="region of interest" description="Disordered" evidence="1">
    <location>
        <begin position="1"/>
        <end position="20"/>
    </location>
</feature>
<organism evidence="2 3">
    <name type="scientific">Xylaria arbuscula</name>
    <dbReference type="NCBI Taxonomy" id="114810"/>
    <lineage>
        <taxon>Eukaryota</taxon>
        <taxon>Fungi</taxon>
        <taxon>Dikarya</taxon>
        <taxon>Ascomycota</taxon>
        <taxon>Pezizomycotina</taxon>
        <taxon>Sordariomycetes</taxon>
        <taxon>Xylariomycetidae</taxon>
        <taxon>Xylariales</taxon>
        <taxon>Xylariaceae</taxon>
        <taxon>Xylaria</taxon>
    </lineage>
</organism>
<dbReference type="AlphaFoldDB" id="A0A9W8N6N1"/>
<accession>A0A9W8N6N1</accession>